<reference evidence="1 2" key="1">
    <citation type="journal article" date="2021" name="Commun. Biol.">
        <title>The genome of Shorea leprosula (Dipterocarpaceae) highlights the ecological relevance of drought in aseasonal tropical rainforests.</title>
        <authorList>
            <person name="Ng K.K.S."/>
            <person name="Kobayashi M.J."/>
            <person name="Fawcett J.A."/>
            <person name="Hatakeyama M."/>
            <person name="Paape T."/>
            <person name="Ng C.H."/>
            <person name="Ang C.C."/>
            <person name="Tnah L.H."/>
            <person name="Lee C.T."/>
            <person name="Nishiyama T."/>
            <person name="Sese J."/>
            <person name="O'Brien M.J."/>
            <person name="Copetti D."/>
            <person name="Mohd Noor M.I."/>
            <person name="Ong R.C."/>
            <person name="Putra M."/>
            <person name="Sireger I.Z."/>
            <person name="Indrioko S."/>
            <person name="Kosugi Y."/>
            <person name="Izuno A."/>
            <person name="Isagi Y."/>
            <person name="Lee S.L."/>
            <person name="Shimizu K.K."/>
        </authorList>
    </citation>
    <scope>NUCLEOTIDE SEQUENCE [LARGE SCALE GENOMIC DNA]</scope>
    <source>
        <strain evidence="1">214</strain>
    </source>
</reference>
<name>A0AAV5J667_9ROSI</name>
<protein>
    <submittedName>
        <fullName evidence="1">Uncharacterized protein</fullName>
    </submittedName>
</protein>
<evidence type="ECO:0000313" key="1">
    <source>
        <dbReference type="EMBL" id="GKV06903.1"/>
    </source>
</evidence>
<comment type="caution">
    <text evidence="1">The sequence shown here is derived from an EMBL/GenBank/DDBJ whole genome shotgun (WGS) entry which is preliminary data.</text>
</comment>
<dbReference type="AlphaFoldDB" id="A0AAV5J667"/>
<proteinExistence type="predicted"/>
<keyword evidence="2" id="KW-1185">Reference proteome</keyword>
<gene>
    <name evidence="1" type="ORF">SLEP1_g18722</name>
</gene>
<sequence>MIEHRTLHITELLNKALEPGTNQTDFPKLLLISSSSLPLRRTTYQCSELSYWH</sequence>
<dbReference type="Proteomes" id="UP001054252">
    <property type="component" value="Unassembled WGS sequence"/>
</dbReference>
<organism evidence="1 2">
    <name type="scientific">Rubroshorea leprosula</name>
    <dbReference type="NCBI Taxonomy" id="152421"/>
    <lineage>
        <taxon>Eukaryota</taxon>
        <taxon>Viridiplantae</taxon>
        <taxon>Streptophyta</taxon>
        <taxon>Embryophyta</taxon>
        <taxon>Tracheophyta</taxon>
        <taxon>Spermatophyta</taxon>
        <taxon>Magnoliopsida</taxon>
        <taxon>eudicotyledons</taxon>
        <taxon>Gunneridae</taxon>
        <taxon>Pentapetalae</taxon>
        <taxon>rosids</taxon>
        <taxon>malvids</taxon>
        <taxon>Malvales</taxon>
        <taxon>Dipterocarpaceae</taxon>
        <taxon>Rubroshorea</taxon>
    </lineage>
</organism>
<evidence type="ECO:0000313" key="2">
    <source>
        <dbReference type="Proteomes" id="UP001054252"/>
    </source>
</evidence>
<accession>A0AAV5J667</accession>
<dbReference type="EMBL" id="BPVZ01000026">
    <property type="protein sequence ID" value="GKV06903.1"/>
    <property type="molecule type" value="Genomic_DNA"/>
</dbReference>